<feature type="domain" description="HTH marR-type" evidence="5">
    <location>
        <begin position="30"/>
        <end position="88"/>
    </location>
</feature>
<dbReference type="Gene3D" id="1.10.10.10">
    <property type="entry name" value="Winged helix-like DNA-binding domain superfamily/Winged helix DNA-binding domain"/>
    <property type="match status" value="1"/>
</dbReference>
<dbReference type="Pfam" id="PF12802">
    <property type="entry name" value="MarR_2"/>
    <property type="match status" value="1"/>
</dbReference>
<evidence type="ECO:0000256" key="4">
    <source>
        <dbReference type="PIRNR" id="PIRNR006707"/>
    </source>
</evidence>
<keyword evidence="3 4" id="KW-0804">Transcription</keyword>
<evidence type="ECO:0000313" key="6">
    <source>
        <dbReference type="EMBL" id="WDI30797.1"/>
    </source>
</evidence>
<dbReference type="InterPro" id="IPR000835">
    <property type="entry name" value="HTH_MarR-typ"/>
</dbReference>
<dbReference type="GO" id="GO:0003700">
    <property type="term" value="F:DNA-binding transcription factor activity"/>
    <property type="evidence" value="ECO:0007669"/>
    <property type="project" value="InterPro"/>
</dbReference>
<dbReference type="SUPFAM" id="SSF46785">
    <property type="entry name" value="Winged helix' DNA-binding domain"/>
    <property type="match status" value="1"/>
</dbReference>
<dbReference type="PANTHER" id="PTHR38465:SF1">
    <property type="entry name" value="HTH-TYPE TRANSCRIPTIONAL REGULATOR MJ1563-RELATED"/>
    <property type="match status" value="1"/>
</dbReference>
<dbReference type="KEGG" id="hfl:PUV54_12620"/>
<keyword evidence="1 4" id="KW-0805">Transcription regulation</keyword>
<reference evidence="6" key="1">
    <citation type="submission" date="2023-02" db="EMBL/GenBank/DDBJ databases">
        <title>Genome sequence of Hyphococcus flavus.</title>
        <authorList>
            <person name="Rong J.-C."/>
            <person name="Zhao Q."/>
            <person name="Yi M."/>
            <person name="Wu J.-Y."/>
        </authorList>
    </citation>
    <scope>NUCLEOTIDE SEQUENCE</scope>
    <source>
        <strain evidence="6">MCCC 1K03223</strain>
    </source>
</reference>
<dbReference type="PIRSF" id="PIRSF006707">
    <property type="entry name" value="MJ1563"/>
    <property type="match status" value="1"/>
</dbReference>
<dbReference type="EMBL" id="CP118166">
    <property type="protein sequence ID" value="WDI30797.1"/>
    <property type="molecule type" value="Genomic_DNA"/>
</dbReference>
<dbReference type="GO" id="GO:0003677">
    <property type="term" value="F:DNA binding"/>
    <property type="evidence" value="ECO:0007669"/>
    <property type="project" value="UniProtKB-UniRule"/>
</dbReference>
<dbReference type="AlphaFoldDB" id="A0AAE9ZE03"/>
<accession>A0AAE9ZE03</accession>
<dbReference type="RefSeq" id="WP_274492619.1">
    <property type="nucleotide sequence ID" value="NZ_CP118166.1"/>
</dbReference>
<gene>
    <name evidence="6" type="ORF">PUV54_12620</name>
</gene>
<keyword evidence="7" id="KW-1185">Reference proteome</keyword>
<protein>
    <recommendedName>
        <fullName evidence="4">HTH-type transcriptional regulator</fullName>
    </recommendedName>
</protein>
<dbReference type="InterPro" id="IPR026282">
    <property type="entry name" value="MJ1563"/>
</dbReference>
<name>A0AAE9ZE03_9PROT</name>
<dbReference type="InterPro" id="IPR052362">
    <property type="entry name" value="HTH-GbsR_regulator"/>
</dbReference>
<evidence type="ECO:0000259" key="5">
    <source>
        <dbReference type="Pfam" id="PF12802"/>
    </source>
</evidence>
<dbReference type="PANTHER" id="PTHR38465">
    <property type="entry name" value="HTH-TYPE TRANSCRIPTIONAL REGULATOR MJ1563-RELATED"/>
    <property type="match status" value="1"/>
</dbReference>
<keyword evidence="2 4" id="KW-0238">DNA-binding</keyword>
<evidence type="ECO:0000256" key="3">
    <source>
        <dbReference type="ARBA" id="ARBA00023163"/>
    </source>
</evidence>
<evidence type="ECO:0000256" key="2">
    <source>
        <dbReference type="ARBA" id="ARBA00023125"/>
    </source>
</evidence>
<dbReference type="InterPro" id="IPR036390">
    <property type="entry name" value="WH_DNA-bd_sf"/>
</dbReference>
<organism evidence="6 7">
    <name type="scientific">Hyphococcus flavus</name>
    <dbReference type="NCBI Taxonomy" id="1866326"/>
    <lineage>
        <taxon>Bacteria</taxon>
        <taxon>Pseudomonadati</taxon>
        <taxon>Pseudomonadota</taxon>
        <taxon>Alphaproteobacteria</taxon>
        <taxon>Parvularculales</taxon>
        <taxon>Parvularculaceae</taxon>
        <taxon>Hyphococcus</taxon>
    </lineage>
</organism>
<sequence length="189" mass="21383">MTEITDKANSLSPAIERFILHWGDMGASWGVNRSVAQIHALLLVSDKPLHAEEIANQLGMARSNVSNSLKDLTTWELVRRAPIKGDRRDHFIAEGDVWEMVFRIVEMRKAREIDPAKSVLSHCLDEARDDPKTNDAAVKRLSDIKELMDLLDGWYGQLKDTPKETLLPLIRMGSKAVDLLKPFLKKKAE</sequence>
<evidence type="ECO:0000256" key="1">
    <source>
        <dbReference type="ARBA" id="ARBA00023015"/>
    </source>
</evidence>
<comment type="similarity">
    <text evidence="4">Belongs to the GbsR family.</text>
</comment>
<proteinExistence type="inferred from homology"/>
<dbReference type="InterPro" id="IPR036388">
    <property type="entry name" value="WH-like_DNA-bd_sf"/>
</dbReference>
<dbReference type="Proteomes" id="UP001214043">
    <property type="component" value="Chromosome"/>
</dbReference>
<evidence type="ECO:0000313" key="7">
    <source>
        <dbReference type="Proteomes" id="UP001214043"/>
    </source>
</evidence>